<sequence length="121" mass="13625">MSLSPKGRASVSKDAKERFTFAEKSSLLLPVICRHALNWSNPFLFVRSPTSPREVVEVLLLFVERPFPPRPKACARERQTFTIVVYTNFRLPPHLGYLSSGALVCAFGKEKSSKDEAVTRD</sequence>
<proteinExistence type="predicted"/>
<organism evidence="1 2">
    <name type="scientific">Trichuris muris</name>
    <name type="common">Mouse whipworm</name>
    <dbReference type="NCBI Taxonomy" id="70415"/>
    <lineage>
        <taxon>Eukaryota</taxon>
        <taxon>Metazoa</taxon>
        <taxon>Ecdysozoa</taxon>
        <taxon>Nematoda</taxon>
        <taxon>Enoplea</taxon>
        <taxon>Dorylaimia</taxon>
        <taxon>Trichinellida</taxon>
        <taxon>Trichuridae</taxon>
        <taxon>Trichuris</taxon>
    </lineage>
</organism>
<dbReference type="Proteomes" id="UP000046395">
    <property type="component" value="Unassembled WGS sequence"/>
</dbReference>
<dbReference type="WBParaSite" id="TMUE_2000010207.1">
    <property type="protein sequence ID" value="TMUE_2000010207.1"/>
    <property type="gene ID" value="WBGene00290289"/>
</dbReference>
<reference evidence="2" key="1">
    <citation type="submission" date="2019-12" db="UniProtKB">
        <authorList>
            <consortium name="WormBaseParasite"/>
        </authorList>
    </citation>
    <scope>IDENTIFICATION</scope>
</reference>
<dbReference type="AlphaFoldDB" id="A0A5S6QTG8"/>
<name>A0A5S6QTG8_TRIMR</name>
<evidence type="ECO:0000313" key="1">
    <source>
        <dbReference type="Proteomes" id="UP000046395"/>
    </source>
</evidence>
<evidence type="ECO:0000313" key="2">
    <source>
        <dbReference type="WBParaSite" id="TMUE_2000010207.1"/>
    </source>
</evidence>
<accession>A0A5S6QTG8</accession>
<protein>
    <submittedName>
        <fullName evidence="2">Uncharacterized protein</fullName>
    </submittedName>
</protein>
<keyword evidence="1" id="KW-1185">Reference proteome</keyword>